<name>A0A815PND0_9BILA</name>
<reference evidence="1" key="1">
    <citation type="submission" date="2021-02" db="EMBL/GenBank/DDBJ databases">
        <authorList>
            <person name="Nowell W R."/>
        </authorList>
    </citation>
    <scope>NUCLEOTIDE SEQUENCE</scope>
</reference>
<protein>
    <submittedName>
        <fullName evidence="1">Uncharacterized protein</fullName>
    </submittedName>
</protein>
<evidence type="ECO:0000313" key="2">
    <source>
        <dbReference type="EMBL" id="CAF4089684.1"/>
    </source>
</evidence>
<accession>A0A815PND0</accession>
<dbReference type="PANTHER" id="PTHR21301">
    <property type="entry name" value="REVERSE TRANSCRIPTASE"/>
    <property type="match status" value="1"/>
</dbReference>
<dbReference type="Proteomes" id="UP000663868">
    <property type="component" value="Unassembled WGS sequence"/>
</dbReference>
<dbReference type="PANTHER" id="PTHR21301:SF10">
    <property type="entry name" value="REVERSE TRANSCRIPTASE DOMAIN-CONTAINING PROTEIN"/>
    <property type="match status" value="1"/>
</dbReference>
<dbReference type="Proteomes" id="UP000663860">
    <property type="component" value="Unassembled WGS sequence"/>
</dbReference>
<organism evidence="1 3">
    <name type="scientific">Adineta steineri</name>
    <dbReference type="NCBI Taxonomy" id="433720"/>
    <lineage>
        <taxon>Eukaryota</taxon>
        <taxon>Metazoa</taxon>
        <taxon>Spiralia</taxon>
        <taxon>Gnathifera</taxon>
        <taxon>Rotifera</taxon>
        <taxon>Eurotatoria</taxon>
        <taxon>Bdelloidea</taxon>
        <taxon>Adinetida</taxon>
        <taxon>Adinetidae</taxon>
        <taxon>Adineta</taxon>
    </lineage>
</organism>
<dbReference type="AlphaFoldDB" id="A0A815PND0"/>
<sequence>MNIDNNDQEILKAPSEDIQNSPNEILSSIHIFTPQQQQRPNQNELCAIFSEIKPPTIDQYHENYSQQKVNDYETWLEDEYKEYIKQIEHIEELKEEEKQQCQLKLSEQLEDQEQWEEMLLQNLIILSEKQSDQDLYQLQQENNSFEYLKYMSRHKHQCTFVLARTDIEKSHFRVIQQALNKLNIRVRAVRQSNVLYICHDEHWRKESNNYMEQIGVFVLVKETIDTLNNGYENVFKTMSDEIVSTLHHLFLRKAITTEQYEQMMYFNQVPTHRFNKLYFIPEVCHKEIILQPMLTSFVQEPMKAIARFLNILLEPIDRQITRSISFTTPTDAIQAFEKYAQQGFLRSTTLFVTIQIHDFSTIFSHDFMIEALKHFLQNHVPNEQTQGISTTTIVQLVQLILRNQYFLYENKLYQQITGAPSNTQLTQTLANIYLLYLQQDFVSILNNKKEIFGRCLNHIIFTWNESKDELQMLLNQNIIDHFKTSHIRITTDIGHEIHYFDSKITHDEGILQTNVYHKPNIEPYALPFVYDTTQRQDHLFLLRAALIRATLYCSNVDEFENERFYIELSFLINDASLDFIQQTIQNFFSEFRSYGMNMHLDGAIYHILRQNVQKEYHRKRTKTHTRQKKTTAKTTTITNCTNELK</sequence>
<proteinExistence type="predicted"/>
<evidence type="ECO:0000313" key="1">
    <source>
        <dbReference type="EMBL" id="CAF1451795.1"/>
    </source>
</evidence>
<evidence type="ECO:0000313" key="3">
    <source>
        <dbReference type="Proteomes" id="UP000663860"/>
    </source>
</evidence>
<comment type="caution">
    <text evidence="1">The sequence shown here is derived from an EMBL/GenBank/DDBJ whole genome shotgun (WGS) entry which is preliminary data.</text>
</comment>
<gene>
    <name evidence="1" type="ORF">IZO911_LOCUS42409</name>
    <name evidence="2" type="ORF">KXQ929_LOCUS33874</name>
</gene>
<dbReference type="EMBL" id="CAJOBB010004454">
    <property type="protein sequence ID" value="CAF4089684.1"/>
    <property type="molecule type" value="Genomic_DNA"/>
</dbReference>
<dbReference type="EMBL" id="CAJNOE010001808">
    <property type="protein sequence ID" value="CAF1451795.1"/>
    <property type="molecule type" value="Genomic_DNA"/>
</dbReference>